<dbReference type="GO" id="GO:0031966">
    <property type="term" value="C:mitochondrial membrane"/>
    <property type="evidence" value="ECO:0007669"/>
    <property type="project" value="UniProtKB-SubCell"/>
</dbReference>
<dbReference type="EMBL" id="JH993085">
    <property type="protein sequence ID" value="EKX35712.1"/>
    <property type="molecule type" value="Genomic_DNA"/>
</dbReference>
<dbReference type="KEGG" id="gtt:GUITHDRAFT_118098"/>
<dbReference type="OrthoDB" id="422518at2759"/>
<dbReference type="PaxDb" id="55529-EKX35712"/>
<keyword evidence="12" id="KW-1185">Reference proteome</keyword>
<dbReference type="Gene3D" id="1.50.40.10">
    <property type="entry name" value="Mitochondrial carrier domain"/>
    <property type="match status" value="1"/>
</dbReference>
<dbReference type="Proteomes" id="UP000011087">
    <property type="component" value="Unassembled WGS sequence"/>
</dbReference>
<gene>
    <name evidence="10" type="ORF">GUITHDRAFT_118098</name>
</gene>
<evidence type="ECO:0000256" key="9">
    <source>
        <dbReference type="SAM" id="Phobius"/>
    </source>
</evidence>
<dbReference type="RefSeq" id="XP_005822692.1">
    <property type="nucleotide sequence ID" value="XM_005822635.1"/>
</dbReference>
<organism evidence="10">
    <name type="scientific">Guillardia theta (strain CCMP2712)</name>
    <name type="common">Cryptophyte</name>
    <dbReference type="NCBI Taxonomy" id="905079"/>
    <lineage>
        <taxon>Eukaryota</taxon>
        <taxon>Cryptophyceae</taxon>
        <taxon>Pyrenomonadales</taxon>
        <taxon>Geminigeraceae</taxon>
        <taxon>Guillardia</taxon>
    </lineage>
</organism>
<keyword evidence="7" id="KW-0496">Mitochondrion</keyword>
<evidence type="ECO:0000256" key="2">
    <source>
        <dbReference type="ARBA" id="ARBA00006375"/>
    </source>
</evidence>
<protein>
    <submittedName>
        <fullName evidence="10 11">Uncharacterized protein</fullName>
    </submittedName>
</protein>
<dbReference type="InterPro" id="IPR018108">
    <property type="entry name" value="MCP_transmembrane"/>
</dbReference>
<reference evidence="10 12" key="1">
    <citation type="journal article" date="2012" name="Nature">
        <title>Algal genomes reveal evolutionary mosaicism and the fate of nucleomorphs.</title>
        <authorList>
            <consortium name="DOE Joint Genome Institute"/>
            <person name="Curtis B.A."/>
            <person name="Tanifuji G."/>
            <person name="Burki F."/>
            <person name="Gruber A."/>
            <person name="Irimia M."/>
            <person name="Maruyama S."/>
            <person name="Arias M.C."/>
            <person name="Ball S.G."/>
            <person name="Gile G.H."/>
            <person name="Hirakawa Y."/>
            <person name="Hopkins J.F."/>
            <person name="Kuo A."/>
            <person name="Rensing S.A."/>
            <person name="Schmutz J."/>
            <person name="Symeonidi A."/>
            <person name="Elias M."/>
            <person name="Eveleigh R.J."/>
            <person name="Herman E.K."/>
            <person name="Klute M.J."/>
            <person name="Nakayama T."/>
            <person name="Obornik M."/>
            <person name="Reyes-Prieto A."/>
            <person name="Armbrust E.V."/>
            <person name="Aves S.J."/>
            <person name="Beiko R.G."/>
            <person name="Coutinho P."/>
            <person name="Dacks J.B."/>
            <person name="Durnford D.G."/>
            <person name="Fast N.M."/>
            <person name="Green B.R."/>
            <person name="Grisdale C.J."/>
            <person name="Hempel F."/>
            <person name="Henrissat B."/>
            <person name="Hoppner M.P."/>
            <person name="Ishida K."/>
            <person name="Kim E."/>
            <person name="Koreny L."/>
            <person name="Kroth P.G."/>
            <person name="Liu Y."/>
            <person name="Malik S.B."/>
            <person name="Maier U.G."/>
            <person name="McRose D."/>
            <person name="Mock T."/>
            <person name="Neilson J.A."/>
            <person name="Onodera N.T."/>
            <person name="Poole A.M."/>
            <person name="Pritham E.J."/>
            <person name="Richards T.A."/>
            <person name="Rocap G."/>
            <person name="Roy S.W."/>
            <person name="Sarai C."/>
            <person name="Schaack S."/>
            <person name="Shirato S."/>
            <person name="Slamovits C.H."/>
            <person name="Spencer D.F."/>
            <person name="Suzuki S."/>
            <person name="Worden A.Z."/>
            <person name="Zauner S."/>
            <person name="Barry K."/>
            <person name="Bell C."/>
            <person name="Bharti A.K."/>
            <person name="Crow J.A."/>
            <person name="Grimwood J."/>
            <person name="Kramer R."/>
            <person name="Lindquist E."/>
            <person name="Lucas S."/>
            <person name="Salamov A."/>
            <person name="McFadden G.I."/>
            <person name="Lane C.E."/>
            <person name="Keeling P.J."/>
            <person name="Gray M.W."/>
            <person name="Grigoriev I.V."/>
            <person name="Archibald J.M."/>
        </authorList>
    </citation>
    <scope>NUCLEOTIDE SEQUENCE</scope>
    <source>
        <strain evidence="10 12">CCMP2712</strain>
    </source>
</reference>
<keyword evidence="3" id="KW-0813">Transport</keyword>
<dbReference type="EnsemblProtists" id="EKX35712">
    <property type="protein sequence ID" value="EKX35712"/>
    <property type="gene ID" value="GUITHDRAFT_118098"/>
</dbReference>
<dbReference type="eggNOG" id="KOG0762">
    <property type="taxonomic scope" value="Eukaryota"/>
</dbReference>
<reference evidence="12" key="2">
    <citation type="submission" date="2012-11" db="EMBL/GenBank/DDBJ databases">
        <authorList>
            <person name="Kuo A."/>
            <person name="Curtis B.A."/>
            <person name="Tanifuji G."/>
            <person name="Burki F."/>
            <person name="Gruber A."/>
            <person name="Irimia M."/>
            <person name="Maruyama S."/>
            <person name="Arias M.C."/>
            <person name="Ball S.G."/>
            <person name="Gile G.H."/>
            <person name="Hirakawa Y."/>
            <person name="Hopkins J.F."/>
            <person name="Rensing S.A."/>
            <person name="Schmutz J."/>
            <person name="Symeonidi A."/>
            <person name="Elias M."/>
            <person name="Eveleigh R.J."/>
            <person name="Herman E.K."/>
            <person name="Klute M.J."/>
            <person name="Nakayama T."/>
            <person name="Obornik M."/>
            <person name="Reyes-Prieto A."/>
            <person name="Armbrust E.V."/>
            <person name="Aves S.J."/>
            <person name="Beiko R.G."/>
            <person name="Coutinho P."/>
            <person name="Dacks J.B."/>
            <person name="Durnford D.G."/>
            <person name="Fast N.M."/>
            <person name="Green B.R."/>
            <person name="Grisdale C."/>
            <person name="Hempe F."/>
            <person name="Henrissat B."/>
            <person name="Hoppner M.P."/>
            <person name="Ishida K.-I."/>
            <person name="Kim E."/>
            <person name="Koreny L."/>
            <person name="Kroth P.G."/>
            <person name="Liu Y."/>
            <person name="Malik S.-B."/>
            <person name="Maier U.G."/>
            <person name="McRose D."/>
            <person name="Mock T."/>
            <person name="Neilson J.A."/>
            <person name="Onodera N.T."/>
            <person name="Poole A.M."/>
            <person name="Pritham E.J."/>
            <person name="Richards T.A."/>
            <person name="Rocap G."/>
            <person name="Roy S.W."/>
            <person name="Sarai C."/>
            <person name="Schaack S."/>
            <person name="Shirato S."/>
            <person name="Slamovits C.H."/>
            <person name="Spencer D.F."/>
            <person name="Suzuki S."/>
            <person name="Worden A.Z."/>
            <person name="Zauner S."/>
            <person name="Barry K."/>
            <person name="Bell C."/>
            <person name="Bharti A.K."/>
            <person name="Crow J.A."/>
            <person name="Grimwood J."/>
            <person name="Kramer R."/>
            <person name="Lindquist E."/>
            <person name="Lucas S."/>
            <person name="Salamov A."/>
            <person name="McFadden G.I."/>
            <person name="Lane C.E."/>
            <person name="Keeling P.J."/>
            <person name="Gray M.W."/>
            <person name="Grigoriev I.V."/>
            <person name="Archibald J.M."/>
        </authorList>
    </citation>
    <scope>NUCLEOTIDE SEQUENCE</scope>
    <source>
        <strain evidence="12">CCMP2712</strain>
    </source>
</reference>
<sequence length="131" mass="14850">MYDLNTERRRWEQGFFKGVASPTLTVGAMNAVLFLSYETTCKWMRSRHGAEELSLKEIFAAGVAAGVKCIAQLDVKSKGHVVEELRIIKRMVREHGVLGKHGPTRGLLMTMVRDAPSFGLYFVIYEDICRR</sequence>
<evidence type="ECO:0000256" key="1">
    <source>
        <dbReference type="ARBA" id="ARBA00004225"/>
    </source>
</evidence>
<dbReference type="Pfam" id="PF00153">
    <property type="entry name" value="Mito_carr"/>
    <property type="match status" value="1"/>
</dbReference>
<keyword evidence="8 9" id="KW-0472">Membrane</keyword>
<keyword evidence="5" id="KW-0677">Repeat</keyword>
<reference evidence="11" key="3">
    <citation type="submission" date="2015-06" db="UniProtKB">
        <authorList>
            <consortium name="EnsemblProtists"/>
        </authorList>
    </citation>
    <scope>IDENTIFICATION</scope>
</reference>
<dbReference type="PANTHER" id="PTHR45624">
    <property type="entry name" value="MITOCHONDRIAL BASIC AMINO ACIDS TRANSPORTER-RELATED"/>
    <property type="match status" value="1"/>
</dbReference>
<accession>L1IHY0</accession>
<keyword evidence="4 9" id="KW-0812">Transmembrane</keyword>
<dbReference type="InterPro" id="IPR050567">
    <property type="entry name" value="Mitochondrial_Carrier"/>
</dbReference>
<dbReference type="GeneID" id="17292455"/>
<name>L1IHY0_GUITC</name>
<dbReference type="PANTHER" id="PTHR45624:SF10">
    <property type="entry name" value="SLC (SOLUTE CARRIER) HOMOLOG"/>
    <property type="match status" value="1"/>
</dbReference>
<evidence type="ECO:0000256" key="5">
    <source>
        <dbReference type="ARBA" id="ARBA00022737"/>
    </source>
</evidence>
<evidence type="ECO:0000256" key="8">
    <source>
        <dbReference type="ARBA" id="ARBA00023136"/>
    </source>
</evidence>
<comment type="subcellular location">
    <subcellularLocation>
        <location evidence="1">Mitochondrion membrane</location>
        <topology evidence="1">Multi-pass membrane protein</topology>
    </subcellularLocation>
</comment>
<evidence type="ECO:0000313" key="12">
    <source>
        <dbReference type="Proteomes" id="UP000011087"/>
    </source>
</evidence>
<comment type="similarity">
    <text evidence="2">Belongs to the mitochondrial carrier (TC 2.A.29) family.</text>
</comment>
<keyword evidence="6 9" id="KW-1133">Transmembrane helix</keyword>
<dbReference type="InterPro" id="IPR023395">
    <property type="entry name" value="MCP_dom_sf"/>
</dbReference>
<proteinExistence type="inferred from homology"/>
<evidence type="ECO:0000313" key="10">
    <source>
        <dbReference type="EMBL" id="EKX35712.1"/>
    </source>
</evidence>
<feature type="transmembrane region" description="Helical" evidence="9">
    <location>
        <begin position="20"/>
        <end position="37"/>
    </location>
</feature>
<evidence type="ECO:0000313" key="11">
    <source>
        <dbReference type="EnsemblProtists" id="EKX35712"/>
    </source>
</evidence>
<dbReference type="SUPFAM" id="SSF103506">
    <property type="entry name" value="Mitochondrial carrier"/>
    <property type="match status" value="1"/>
</dbReference>
<dbReference type="GO" id="GO:0022857">
    <property type="term" value="F:transmembrane transporter activity"/>
    <property type="evidence" value="ECO:0007669"/>
    <property type="project" value="TreeGrafter"/>
</dbReference>
<dbReference type="HOGENOM" id="CLU_1931543_0_0_1"/>
<evidence type="ECO:0000256" key="6">
    <source>
        <dbReference type="ARBA" id="ARBA00022989"/>
    </source>
</evidence>
<dbReference type="AlphaFoldDB" id="L1IHY0"/>
<evidence type="ECO:0000256" key="4">
    <source>
        <dbReference type="ARBA" id="ARBA00022692"/>
    </source>
</evidence>
<evidence type="ECO:0000256" key="7">
    <source>
        <dbReference type="ARBA" id="ARBA00023128"/>
    </source>
</evidence>
<evidence type="ECO:0000256" key="3">
    <source>
        <dbReference type="ARBA" id="ARBA00022448"/>
    </source>
</evidence>